<gene>
    <name evidence="9" type="ORF">SAMN00120144_3991</name>
</gene>
<evidence type="ECO:0000256" key="1">
    <source>
        <dbReference type="ARBA" id="ARBA00004442"/>
    </source>
</evidence>
<evidence type="ECO:0000256" key="6">
    <source>
        <dbReference type="SAM" id="SignalP"/>
    </source>
</evidence>
<keyword evidence="5" id="KW-0998">Cell outer membrane</keyword>
<dbReference type="InterPro" id="IPR012944">
    <property type="entry name" value="SusD_RagB_dom"/>
</dbReference>
<dbReference type="EMBL" id="FWWW01000024">
    <property type="protein sequence ID" value="SMB80706.1"/>
    <property type="molecule type" value="Genomic_DNA"/>
</dbReference>
<name>A0A1W1UHX3_9BACT</name>
<dbReference type="Pfam" id="PF14322">
    <property type="entry name" value="SusD-like_3"/>
    <property type="match status" value="1"/>
</dbReference>
<sequence>MKKYTACALALLLLGPALTLTSCRKDFLDEKPLDIITPDNLFVNKAGFESGLYGLLNLVRKERAGADGGVNSLPLTAAFIGVDNAFSQFPATSAPEQVFNEFGPQLSAIDGGVRQTWEYLYQVVNAANTIISRAENPEVRWTPVEKNQIVGEARLIRAWAYRHLTYLFGDVPLNVVETSGATIRTDFERTPVADVRRQMEEDLLFAEANMTAAAPTEARMPRAVATHYLAELYLTTGDNQQAKDKALALVTNPLYRLVTARYGVRRALPGTPFTDMFLDGNSNRSQGNTEALWVLQNEYQSLGGDFNIMRRWWVNRYETITVGGKRPIVVTADNGGRGLGRFGITRFGLSLYGPGDERNSYHAIRQFWLMNNTAANALPTGARLGDTVRTTRTGLETLANPSWPSTRKWDWAPAVPEDVQNSSNYNDQLYLRLGETYLLLAEAQLKLGDAAGAATTLTTLRARARATPVTAANVTLDFILDERSRELISEEHRRYTLLRTGKWLERTRLYNKISGPKITPRDQLLPIPQSVIDANLTRVLPQNPNY</sequence>
<feature type="domain" description="RagB/SusD" evidence="7">
    <location>
        <begin position="396"/>
        <end position="546"/>
    </location>
</feature>
<proteinExistence type="inferred from homology"/>
<protein>
    <submittedName>
        <fullName evidence="9">RagB/SusD domain protein</fullName>
    </submittedName>
</protein>
<reference evidence="9 10" key="1">
    <citation type="submission" date="2017-04" db="EMBL/GenBank/DDBJ databases">
        <authorList>
            <person name="Afonso C.L."/>
            <person name="Miller P.J."/>
            <person name="Scott M.A."/>
            <person name="Spackman E."/>
            <person name="Goraichik I."/>
            <person name="Dimitrov K.M."/>
            <person name="Suarez D.L."/>
            <person name="Swayne D.E."/>
        </authorList>
    </citation>
    <scope>NUCLEOTIDE SEQUENCE [LARGE SCALE GENOMIC DNA]</scope>
    <source>
        <strain evidence="9 10">DSM 11622</strain>
    </source>
</reference>
<evidence type="ECO:0000313" key="10">
    <source>
        <dbReference type="Proteomes" id="UP000192266"/>
    </source>
</evidence>
<organism evidence="9 10">
    <name type="scientific">Hymenobacter roseosalivarius DSM 11622</name>
    <dbReference type="NCBI Taxonomy" id="645990"/>
    <lineage>
        <taxon>Bacteria</taxon>
        <taxon>Pseudomonadati</taxon>
        <taxon>Bacteroidota</taxon>
        <taxon>Cytophagia</taxon>
        <taxon>Cytophagales</taxon>
        <taxon>Hymenobacteraceae</taxon>
        <taxon>Hymenobacter</taxon>
    </lineage>
</organism>
<dbReference type="Proteomes" id="UP000192266">
    <property type="component" value="Unassembled WGS sequence"/>
</dbReference>
<comment type="similarity">
    <text evidence="2">Belongs to the SusD family.</text>
</comment>
<feature type="domain" description="SusD-like N-terminal" evidence="8">
    <location>
        <begin position="110"/>
        <end position="234"/>
    </location>
</feature>
<dbReference type="PROSITE" id="PS51257">
    <property type="entry name" value="PROKAR_LIPOPROTEIN"/>
    <property type="match status" value="1"/>
</dbReference>
<evidence type="ECO:0000256" key="5">
    <source>
        <dbReference type="ARBA" id="ARBA00023237"/>
    </source>
</evidence>
<dbReference type="RefSeq" id="WP_084443282.1">
    <property type="nucleotide sequence ID" value="NZ_FWWW01000024.1"/>
</dbReference>
<feature type="signal peptide" evidence="6">
    <location>
        <begin position="1"/>
        <end position="19"/>
    </location>
</feature>
<evidence type="ECO:0000313" key="9">
    <source>
        <dbReference type="EMBL" id="SMB80706.1"/>
    </source>
</evidence>
<keyword evidence="3 6" id="KW-0732">Signal</keyword>
<dbReference type="AlphaFoldDB" id="A0A1W1UHX3"/>
<accession>A0A1W1UHX3</accession>
<dbReference type="SUPFAM" id="SSF48452">
    <property type="entry name" value="TPR-like"/>
    <property type="match status" value="1"/>
</dbReference>
<evidence type="ECO:0000256" key="3">
    <source>
        <dbReference type="ARBA" id="ARBA00022729"/>
    </source>
</evidence>
<comment type="subcellular location">
    <subcellularLocation>
        <location evidence="1">Cell outer membrane</location>
    </subcellularLocation>
</comment>
<dbReference type="Gene3D" id="1.25.40.390">
    <property type="match status" value="1"/>
</dbReference>
<keyword evidence="10" id="KW-1185">Reference proteome</keyword>
<dbReference type="STRING" id="645990.SAMN00120144_3991"/>
<dbReference type="InterPro" id="IPR011990">
    <property type="entry name" value="TPR-like_helical_dom_sf"/>
</dbReference>
<evidence type="ECO:0000259" key="8">
    <source>
        <dbReference type="Pfam" id="PF14322"/>
    </source>
</evidence>
<dbReference type="OrthoDB" id="9792139at2"/>
<evidence type="ECO:0000256" key="4">
    <source>
        <dbReference type="ARBA" id="ARBA00023136"/>
    </source>
</evidence>
<dbReference type="GO" id="GO:0009279">
    <property type="term" value="C:cell outer membrane"/>
    <property type="evidence" value="ECO:0007669"/>
    <property type="project" value="UniProtKB-SubCell"/>
</dbReference>
<dbReference type="InterPro" id="IPR033985">
    <property type="entry name" value="SusD-like_N"/>
</dbReference>
<feature type="chain" id="PRO_5012144927" evidence="6">
    <location>
        <begin position="20"/>
        <end position="546"/>
    </location>
</feature>
<keyword evidence="4" id="KW-0472">Membrane</keyword>
<evidence type="ECO:0000259" key="7">
    <source>
        <dbReference type="Pfam" id="PF07980"/>
    </source>
</evidence>
<dbReference type="Pfam" id="PF07980">
    <property type="entry name" value="SusD_RagB"/>
    <property type="match status" value="1"/>
</dbReference>
<evidence type="ECO:0000256" key="2">
    <source>
        <dbReference type="ARBA" id="ARBA00006275"/>
    </source>
</evidence>